<proteinExistence type="predicted"/>
<feature type="transmembrane region" description="Helical" evidence="6">
    <location>
        <begin position="496"/>
        <end position="516"/>
    </location>
</feature>
<keyword evidence="9" id="KW-1185">Reference proteome</keyword>
<keyword evidence="4 6" id="KW-0472">Membrane</keyword>
<feature type="transmembrane region" description="Helical" evidence="6">
    <location>
        <begin position="586"/>
        <end position="611"/>
    </location>
</feature>
<dbReference type="InterPro" id="IPR051328">
    <property type="entry name" value="T7SS_ABC-Transporter"/>
</dbReference>
<comment type="caution">
    <text evidence="8">The sequence shown here is derived from an EMBL/GenBank/DDBJ whole genome shotgun (WGS) entry which is preliminary data.</text>
</comment>
<feature type="transmembrane region" description="Helical" evidence="6">
    <location>
        <begin position="357"/>
        <end position="379"/>
    </location>
</feature>
<keyword evidence="3 6" id="KW-1133">Transmembrane helix</keyword>
<dbReference type="InterPro" id="IPR013525">
    <property type="entry name" value="ABC2_TM"/>
</dbReference>
<reference evidence="8 9" key="1">
    <citation type="submission" date="2018-07" db="EMBL/GenBank/DDBJ databases">
        <title>Arthrobacter sp. nov., isolated from raw cow's milk with high bacterial count.</title>
        <authorList>
            <person name="Hahne J."/>
            <person name="Isele D."/>
            <person name="Lipski A."/>
        </authorList>
    </citation>
    <scope>NUCLEOTIDE SEQUENCE [LARGE SCALE GENOMIC DNA]</scope>
    <source>
        <strain evidence="8 9">JZ R-35</strain>
    </source>
</reference>
<name>A0A399JG05_9MICC</name>
<feature type="transmembrane region" description="Helical" evidence="6">
    <location>
        <begin position="217"/>
        <end position="238"/>
    </location>
</feature>
<evidence type="ECO:0000313" key="8">
    <source>
        <dbReference type="EMBL" id="RII41406.1"/>
    </source>
</evidence>
<evidence type="ECO:0000256" key="6">
    <source>
        <dbReference type="SAM" id="Phobius"/>
    </source>
</evidence>
<feature type="transmembrane region" description="Helical" evidence="6">
    <location>
        <begin position="528"/>
        <end position="552"/>
    </location>
</feature>
<dbReference type="GO" id="GO:0140359">
    <property type="term" value="F:ABC-type transporter activity"/>
    <property type="evidence" value="ECO:0007669"/>
    <property type="project" value="InterPro"/>
</dbReference>
<evidence type="ECO:0000259" key="7">
    <source>
        <dbReference type="Pfam" id="PF12698"/>
    </source>
</evidence>
<sequence length="730" mass="77163">MEGEKAAAAAKRAKAETIGRYVAMFVMPVLMVGMMIWGYLFSMHNPTPHNMPVVVAGAGASSLSQAIESSEPDAVEATTAENAEEARWQVTDREVAAAVVVEGETATLYTATSAGASQATTITQLVTPSLIEAGLSIKSEDLAPLPDSDPAGLGAMFMATALVMAGYLPLSITLSNAPTLMRFRRFVPLLAGWAALVAGLTWLVTGPILGVVSSDDGWAVFGIAALGVFAIGAVQLFLTRIMGPMAVLAAMFLLMVLGMPASNLSISIYTAPPFYVFLHSFLPTPAIGEAMRSVLYFGGNGAWPHLLVLIIGAVAGLALTLLIDALKRRKNPTPGLVMVNMPSLHGGPRPKTRFWRYASLIFFPFAMVALMLSCMLGAMQSPTPRDMPVAVVGASTQQAQQAVDGMNERLGDMFDLRVVESSNEAREQVEDREIVGAFVLPSRENPQATVITNQSAGSSAEQTVTRVFTQVAQAQQLEVVNDDVAPLPERDSMGSVTLYVAMGWIMAGFMIIVVGANAAPASRPLRKLLPIVAVYSVAMSALIWLIAVPFTGSVDGHFWQLLGTGVVVTFCVAMFATVLERLMGLLAIIPVVGVLMFLGVPSSNGALSIYMEPELFRGLHEWLPMPAAVEAAHSILYFGSDTLGTSLLCVMAWGAASLVLVAIIDKFKPVRTTSPVIMVPAHGSETVHFRELAEKAEREAAEAAAAEVPDGAASRPEGGSGSGDKELVNA</sequence>
<dbReference type="PANTHER" id="PTHR43077">
    <property type="entry name" value="TRANSPORT PERMEASE YVFS-RELATED"/>
    <property type="match status" value="1"/>
</dbReference>
<evidence type="ECO:0000256" key="5">
    <source>
        <dbReference type="SAM" id="MobiDB-lite"/>
    </source>
</evidence>
<feature type="region of interest" description="Disordered" evidence="5">
    <location>
        <begin position="698"/>
        <end position="730"/>
    </location>
</feature>
<evidence type="ECO:0000256" key="2">
    <source>
        <dbReference type="ARBA" id="ARBA00022692"/>
    </source>
</evidence>
<dbReference type="PANTHER" id="PTHR43077:SF10">
    <property type="entry name" value="TRANSPORT PERMEASE PROTEIN"/>
    <property type="match status" value="1"/>
</dbReference>
<keyword evidence="2 6" id="KW-0812">Transmembrane</keyword>
<comment type="subcellular location">
    <subcellularLocation>
        <location evidence="1">Membrane</location>
        <topology evidence="1">Multi-pass membrane protein</topology>
    </subcellularLocation>
</comment>
<evidence type="ECO:0000256" key="3">
    <source>
        <dbReference type="ARBA" id="ARBA00022989"/>
    </source>
</evidence>
<feature type="transmembrane region" description="Helical" evidence="6">
    <location>
        <begin position="302"/>
        <end position="323"/>
    </location>
</feature>
<protein>
    <submittedName>
        <fullName evidence="8">ABC transporter permease</fullName>
    </submittedName>
</protein>
<accession>A0A399JG05</accession>
<feature type="transmembrane region" description="Helical" evidence="6">
    <location>
        <begin position="186"/>
        <end position="205"/>
    </location>
</feature>
<feature type="transmembrane region" description="Helical" evidence="6">
    <location>
        <begin position="558"/>
        <end position="579"/>
    </location>
</feature>
<dbReference type="Proteomes" id="UP000265419">
    <property type="component" value="Unassembled WGS sequence"/>
</dbReference>
<evidence type="ECO:0000313" key="9">
    <source>
        <dbReference type="Proteomes" id="UP000265419"/>
    </source>
</evidence>
<organism evidence="8 9">
    <name type="scientific">Galactobacter valiniphilus</name>
    <dbReference type="NCBI Taxonomy" id="2676122"/>
    <lineage>
        <taxon>Bacteria</taxon>
        <taxon>Bacillati</taxon>
        <taxon>Actinomycetota</taxon>
        <taxon>Actinomycetes</taxon>
        <taxon>Micrococcales</taxon>
        <taxon>Micrococcaceae</taxon>
        <taxon>Galactobacter</taxon>
    </lineage>
</organism>
<evidence type="ECO:0000256" key="1">
    <source>
        <dbReference type="ARBA" id="ARBA00004141"/>
    </source>
</evidence>
<dbReference type="EMBL" id="QQXK01000028">
    <property type="protein sequence ID" value="RII41406.1"/>
    <property type="molecule type" value="Genomic_DNA"/>
</dbReference>
<feature type="compositionally biased region" description="Low complexity" evidence="5">
    <location>
        <begin position="702"/>
        <end position="713"/>
    </location>
</feature>
<feature type="transmembrane region" description="Helical" evidence="6">
    <location>
        <begin position="21"/>
        <end position="41"/>
    </location>
</feature>
<feature type="transmembrane region" description="Helical" evidence="6">
    <location>
        <begin position="151"/>
        <end position="174"/>
    </location>
</feature>
<dbReference type="AlphaFoldDB" id="A0A399JG05"/>
<dbReference type="Pfam" id="PF12698">
    <property type="entry name" value="ABC2_membrane_3"/>
    <property type="match status" value="1"/>
</dbReference>
<feature type="transmembrane region" description="Helical" evidence="6">
    <location>
        <begin position="643"/>
        <end position="664"/>
    </location>
</feature>
<feature type="transmembrane region" description="Helical" evidence="6">
    <location>
        <begin position="245"/>
        <end position="269"/>
    </location>
</feature>
<dbReference type="GO" id="GO:0016020">
    <property type="term" value="C:membrane"/>
    <property type="evidence" value="ECO:0007669"/>
    <property type="project" value="UniProtKB-SubCell"/>
</dbReference>
<gene>
    <name evidence="8" type="ORF">DWB68_12860</name>
</gene>
<evidence type="ECO:0000256" key="4">
    <source>
        <dbReference type="ARBA" id="ARBA00023136"/>
    </source>
</evidence>
<feature type="domain" description="ABC-2 type transporter transmembrane" evidence="7">
    <location>
        <begin position="359"/>
        <end position="513"/>
    </location>
</feature>